<evidence type="ECO:0000313" key="3">
    <source>
        <dbReference type="Proteomes" id="UP001158576"/>
    </source>
</evidence>
<organism evidence="2 3">
    <name type="scientific">Oikopleura dioica</name>
    <name type="common">Tunicate</name>
    <dbReference type="NCBI Taxonomy" id="34765"/>
    <lineage>
        <taxon>Eukaryota</taxon>
        <taxon>Metazoa</taxon>
        <taxon>Chordata</taxon>
        <taxon>Tunicata</taxon>
        <taxon>Appendicularia</taxon>
        <taxon>Copelata</taxon>
        <taxon>Oikopleuridae</taxon>
        <taxon>Oikopleura</taxon>
    </lineage>
</organism>
<feature type="compositionally biased region" description="Basic residues" evidence="1">
    <location>
        <begin position="112"/>
        <end position="121"/>
    </location>
</feature>
<reference evidence="2 3" key="1">
    <citation type="submission" date="2021-04" db="EMBL/GenBank/DDBJ databases">
        <authorList>
            <person name="Bliznina A."/>
        </authorList>
    </citation>
    <scope>NUCLEOTIDE SEQUENCE [LARGE SCALE GENOMIC DNA]</scope>
</reference>
<gene>
    <name evidence="2" type="ORF">OKIOD_LOCUS6358</name>
</gene>
<feature type="compositionally biased region" description="Acidic residues" evidence="1">
    <location>
        <begin position="70"/>
        <end position="88"/>
    </location>
</feature>
<accession>A0ABN7SEW3</accession>
<feature type="compositionally biased region" description="Basic and acidic residues" evidence="1">
    <location>
        <begin position="99"/>
        <end position="111"/>
    </location>
</feature>
<proteinExistence type="predicted"/>
<dbReference type="InterPro" id="IPR019169">
    <property type="entry name" value="Transmembrane_26"/>
</dbReference>
<dbReference type="EMBL" id="OU015569">
    <property type="protein sequence ID" value="CAG5096828.1"/>
    <property type="molecule type" value="Genomic_DNA"/>
</dbReference>
<protein>
    <submittedName>
        <fullName evidence="2">Oidioi.mRNA.OKI2018_I69.XSR.g14800.t1.cds</fullName>
    </submittedName>
</protein>
<dbReference type="Pfam" id="PF09772">
    <property type="entry name" value="Tmem26"/>
    <property type="match status" value="1"/>
</dbReference>
<name>A0ABN7SEW3_OIKDI</name>
<sequence>MGSFWANPEVWSILTTVVLQDGPFWAMRMYIIIGRNVVHPTILFFTIKNGLVLMLETYRLAIIATTKDDDNGDDEELQEEDFLEDDDLPIQKPRKKSKKEVNADKEEEVSPPKKKKNKKKKTPLEDNDPPTEKPKKKSKKSEVNTVDEQVSTPKKKKIFDYDARNYVCASWYPRGTRCVWDVTFDLGAKTMSYSASLISGKDGSTTSGGVSGGSKISLKTSETDAETYRGAKLNFYHAFNCDSDSCEYVKAAGGTVYDLLDFNKAEGGSKLGSFTVDISVITVDPLASITTVSTILYSI</sequence>
<dbReference type="Proteomes" id="UP001158576">
    <property type="component" value="Chromosome XSR"/>
</dbReference>
<keyword evidence="3" id="KW-1185">Reference proteome</keyword>
<dbReference type="PANTHER" id="PTHR22168">
    <property type="entry name" value="TMEM26 PROTEIN"/>
    <property type="match status" value="1"/>
</dbReference>
<feature type="region of interest" description="Disordered" evidence="1">
    <location>
        <begin position="68"/>
        <end position="149"/>
    </location>
</feature>
<evidence type="ECO:0000313" key="2">
    <source>
        <dbReference type="EMBL" id="CAG5096828.1"/>
    </source>
</evidence>
<evidence type="ECO:0000256" key="1">
    <source>
        <dbReference type="SAM" id="MobiDB-lite"/>
    </source>
</evidence>